<dbReference type="AlphaFoldDB" id="A0A1R3G9G4"/>
<feature type="region of interest" description="Disordered" evidence="1">
    <location>
        <begin position="1"/>
        <end position="27"/>
    </location>
</feature>
<evidence type="ECO:0000313" key="3">
    <source>
        <dbReference type="Proteomes" id="UP000188268"/>
    </source>
</evidence>
<proteinExistence type="predicted"/>
<reference evidence="2 3" key="1">
    <citation type="submission" date="2013-09" db="EMBL/GenBank/DDBJ databases">
        <title>Corchorus capsularis genome sequencing.</title>
        <authorList>
            <person name="Alam M."/>
            <person name="Haque M.S."/>
            <person name="Islam M.S."/>
            <person name="Emdad E.M."/>
            <person name="Islam M.M."/>
            <person name="Ahmed B."/>
            <person name="Halim A."/>
            <person name="Hossen Q.M.M."/>
            <person name="Hossain M.Z."/>
            <person name="Ahmed R."/>
            <person name="Khan M.M."/>
            <person name="Islam R."/>
            <person name="Rashid M.M."/>
            <person name="Khan S.A."/>
            <person name="Rahman M.S."/>
            <person name="Alam M."/>
        </authorList>
    </citation>
    <scope>NUCLEOTIDE SEQUENCE [LARGE SCALE GENOMIC DNA]</scope>
    <source>
        <strain evidence="3">cv. CVL-1</strain>
        <tissue evidence="2">Whole seedling</tissue>
    </source>
</reference>
<accession>A0A1R3G9G4</accession>
<sequence length="27" mass="2791">MSSALPEIPASVSVPREEATPSTPSCF</sequence>
<comment type="caution">
    <text evidence="2">The sequence shown here is derived from an EMBL/GenBank/DDBJ whole genome shotgun (WGS) entry which is preliminary data.</text>
</comment>
<dbReference type="EMBL" id="AWWV01014888">
    <property type="protein sequence ID" value="OMO54713.1"/>
    <property type="molecule type" value="Genomic_DNA"/>
</dbReference>
<dbReference type="Proteomes" id="UP000188268">
    <property type="component" value="Unassembled WGS sequence"/>
</dbReference>
<keyword evidence="3" id="KW-1185">Reference proteome</keyword>
<dbReference type="Gramene" id="OMO54713">
    <property type="protein sequence ID" value="OMO54713"/>
    <property type="gene ID" value="CCACVL1_27654"/>
</dbReference>
<gene>
    <name evidence="2" type="ORF">CCACVL1_27654</name>
</gene>
<name>A0A1R3G9G4_COCAP</name>
<evidence type="ECO:0000256" key="1">
    <source>
        <dbReference type="SAM" id="MobiDB-lite"/>
    </source>
</evidence>
<protein>
    <submittedName>
        <fullName evidence="2">Uncharacterized protein</fullName>
    </submittedName>
</protein>
<evidence type="ECO:0000313" key="2">
    <source>
        <dbReference type="EMBL" id="OMO54713.1"/>
    </source>
</evidence>
<organism evidence="2 3">
    <name type="scientific">Corchorus capsularis</name>
    <name type="common">Jute</name>
    <dbReference type="NCBI Taxonomy" id="210143"/>
    <lineage>
        <taxon>Eukaryota</taxon>
        <taxon>Viridiplantae</taxon>
        <taxon>Streptophyta</taxon>
        <taxon>Embryophyta</taxon>
        <taxon>Tracheophyta</taxon>
        <taxon>Spermatophyta</taxon>
        <taxon>Magnoliopsida</taxon>
        <taxon>eudicotyledons</taxon>
        <taxon>Gunneridae</taxon>
        <taxon>Pentapetalae</taxon>
        <taxon>rosids</taxon>
        <taxon>malvids</taxon>
        <taxon>Malvales</taxon>
        <taxon>Malvaceae</taxon>
        <taxon>Grewioideae</taxon>
        <taxon>Apeibeae</taxon>
        <taxon>Corchorus</taxon>
    </lineage>
</organism>